<dbReference type="InterPro" id="IPR001849">
    <property type="entry name" value="PH_domain"/>
</dbReference>
<dbReference type="PROSITE" id="PS50056">
    <property type="entry name" value="TYR_PHOSPHATASE_2"/>
    <property type="match status" value="1"/>
</dbReference>
<dbReference type="SUPFAM" id="SSF49562">
    <property type="entry name" value="C2 domain (Calcium/lipid-binding domain, CaLB)"/>
    <property type="match status" value="1"/>
</dbReference>
<dbReference type="Pfam" id="PF22784">
    <property type="entry name" value="PTP-SAK"/>
    <property type="match status" value="1"/>
</dbReference>
<dbReference type="GO" id="GO:0016314">
    <property type="term" value="F:phosphatidylinositol-3,4,5-trisphosphate 3-phosphatase activity"/>
    <property type="evidence" value="ECO:0007669"/>
    <property type="project" value="TreeGrafter"/>
</dbReference>
<dbReference type="FunFam" id="2.30.29.30:FF:000286">
    <property type="entry name" value="PH-protein kinase domain containing protein"/>
    <property type="match status" value="1"/>
</dbReference>
<dbReference type="AlphaFoldDB" id="F4PVW8"/>
<dbReference type="Pfam" id="PF10409">
    <property type="entry name" value="PTEN_C2"/>
    <property type="match status" value="1"/>
</dbReference>
<feature type="region of interest" description="Disordered" evidence="4">
    <location>
        <begin position="707"/>
        <end position="740"/>
    </location>
</feature>
<evidence type="ECO:0000256" key="4">
    <source>
        <dbReference type="SAM" id="MobiDB-lite"/>
    </source>
</evidence>
<dbReference type="PROSITE" id="PS50003">
    <property type="entry name" value="PH_DOMAIN"/>
    <property type="match status" value="1"/>
</dbReference>
<reference evidence="10" key="1">
    <citation type="journal article" date="2011" name="Genome Res.">
        <title>Phylogeny-wide analysis of social amoeba genomes highlights ancient origins for complex intercellular communication.</title>
        <authorList>
            <person name="Heidel A.J."/>
            <person name="Lawal H.M."/>
            <person name="Felder M."/>
            <person name="Schilde C."/>
            <person name="Helps N.R."/>
            <person name="Tunggal B."/>
            <person name="Rivero F."/>
            <person name="John U."/>
            <person name="Schleicher M."/>
            <person name="Eichinger L."/>
            <person name="Platzer M."/>
            <person name="Noegel A.A."/>
            <person name="Schaap P."/>
            <person name="Gloeckner G."/>
        </authorList>
    </citation>
    <scope>NUCLEOTIDE SEQUENCE [LARGE SCALE GENOMIC DNA]</scope>
    <source>
        <strain evidence="10">SH3</strain>
    </source>
</reference>
<evidence type="ECO:0000259" key="7">
    <source>
        <dbReference type="PROSITE" id="PS51181"/>
    </source>
</evidence>
<dbReference type="InterPro" id="IPR000387">
    <property type="entry name" value="Tyr_Pase_dom"/>
</dbReference>
<keyword evidence="3" id="KW-0378">Hydrolase</keyword>
<feature type="domain" description="C2 tensin-type" evidence="8">
    <location>
        <begin position="194"/>
        <end position="330"/>
    </location>
</feature>
<dbReference type="InterPro" id="IPR029023">
    <property type="entry name" value="Tensin_phosphatase"/>
</dbReference>
<evidence type="ECO:0000259" key="5">
    <source>
        <dbReference type="PROSITE" id="PS50003"/>
    </source>
</evidence>
<dbReference type="Proteomes" id="UP000007797">
    <property type="component" value="Unassembled WGS sequence"/>
</dbReference>
<dbReference type="RefSeq" id="XP_004367115.1">
    <property type="nucleotide sequence ID" value="XM_004367058.1"/>
</dbReference>
<dbReference type="InterPro" id="IPR029021">
    <property type="entry name" value="Prot-tyrosine_phosphatase-like"/>
</dbReference>
<dbReference type="InterPro" id="IPR014020">
    <property type="entry name" value="Tensin_C2-dom"/>
</dbReference>
<dbReference type="OrthoDB" id="16692at2759"/>
<sequence>MYNSIVKAVRKTISADKQRFENETYDLDLTYICERVIAMSFPADGVESAYRNSIHDVSQMLNEHHKDHYKIFNLSERKYDYGLFNNNVYDWCGFPDHHAPPLALLFKIVTSMYNWLSEDSQNVAIVHCLAGKGRTGTVIACLLLYGGLFDNSEDAMRYFAVKRSSNNFGVTGPSQIRYTQYFSNIYFGNQAPNQKALFLRSITMHTIPKFFLGPLKQGVCPVLNIYSATQKGLRIFSSAPMDGDTKETRTYLTGNATLVFEVRKVVRGDILVVFSHISPFYRVEQIARFNFHTGMFQMPTLILRKSELDGADGDKRFSNDFHFKLEFEDTVNPLTEQQNLMYQKEIKKEIKWIIHESKRAPRNGSILFFPKNNSEKIKQAKDIASKQGSAGVHSGYLFKKGHNFKNWRRRWFVLKDNALAYYKSPKDATPAGTIPIAEIENILMGDETSVREGFVHCFQLITTKSQYFIAAENERDLEEWAEVLRSVKRLVQESGRLFIEILEAKYTIDPNIMDSASNSLLESTHEIDMITYVTLSLGKKRDITSYQSIKYNPTFQYAGDFIIYDSTPADLTIGLWFRSSTLNVRDTLVAELHIPHAQLSQPLLTEFRPFNRIYTSFLKDLSIKFGTAYKSTEDLNLYESKSSLNSSSTSTAFGSWQEKSMAEPKNFLGKARRNTGGAENSADDMVYTIESDGSNIYNGDDFNYYLNVSNDNNNNQNNNNNNNNNQNNNNNNNKTSTTSTGDYRKIREQQQQLEDTMLSIHNSNWNSQEHDLDALTNELIDEFEKNVLVMDDDGIDHPLKQ</sequence>
<dbReference type="PROSITE" id="PS51182">
    <property type="entry name" value="C2_TENSIN"/>
    <property type="match status" value="1"/>
</dbReference>
<dbReference type="Gene3D" id="3.90.190.10">
    <property type="entry name" value="Protein tyrosine phosphatase superfamily"/>
    <property type="match status" value="1"/>
</dbReference>
<dbReference type="Gene3D" id="2.60.40.1110">
    <property type="match status" value="1"/>
</dbReference>
<keyword evidence="10" id="KW-1185">Reference proteome</keyword>
<dbReference type="PANTHER" id="PTHR12305">
    <property type="entry name" value="PHOSPHATASE WITH HOMOLOGY TO TENSIN"/>
    <property type="match status" value="1"/>
</dbReference>
<dbReference type="Pfam" id="PF00169">
    <property type="entry name" value="PH"/>
    <property type="match status" value="1"/>
</dbReference>
<proteinExistence type="predicted"/>
<dbReference type="Gene3D" id="2.30.29.30">
    <property type="entry name" value="Pleckstrin-homology domain (PH domain)/Phosphotyrosine-binding domain (PTB)"/>
    <property type="match status" value="1"/>
</dbReference>
<evidence type="ECO:0000259" key="6">
    <source>
        <dbReference type="PROSITE" id="PS50056"/>
    </source>
</evidence>
<dbReference type="InterPro" id="IPR051281">
    <property type="entry name" value="Dual-spec_lipid-protein_phosph"/>
</dbReference>
<dbReference type="SMART" id="SM00233">
    <property type="entry name" value="PH"/>
    <property type="match status" value="1"/>
</dbReference>
<dbReference type="InterPro" id="IPR057023">
    <property type="entry name" value="PTP-SAK"/>
</dbReference>
<evidence type="ECO:0000259" key="8">
    <source>
        <dbReference type="PROSITE" id="PS51182"/>
    </source>
</evidence>
<evidence type="ECO:0000256" key="2">
    <source>
        <dbReference type="ARBA" id="ARBA00022490"/>
    </source>
</evidence>
<dbReference type="InterPro" id="IPR016130">
    <property type="entry name" value="Tyr_Pase_AS"/>
</dbReference>
<feature type="domain" description="Phosphatase tensin-type" evidence="7">
    <location>
        <begin position="18"/>
        <end position="189"/>
    </location>
</feature>
<dbReference type="PANTHER" id="PTHR12305:SF94">
    <property type="entry name" value="PHOSPHATIDYLINOSITOL-3,4,5-TRISPHOSPHATE 3-PHOSPHATASE"/>
    <property type="match status" value="1"/>
</dbReference>
<evidence type="ECO:0000313" key="10">
    <source>
        <dbReference type="Proteomes" id="UP000007797"/>
    </source>
</evidence>
<dbReference type="CDD" id="cd14497">
    <property type="entry name" value="PTP_PTEN-like"/>
    <property type="match status" value="1"/>
</dbReference>
<feature type="compositionally biased region" description="Low complexity" evidence="4">
    <location>
        <begin position="712"/>
        <end position="733"/>
    </location>
</feature>
<name>F4PVW8_CACFS</name>
<feature type="domain" description="PH" evidence="5">
    <location>
        <begin position="390"/>
        <end position="489"/>
    </location>
</feature>
<evidence type="ECO:0000256" key="3">
    <source>
        <dbReference type="ARBA" id="ARBA00022801"/>
    </source>
</evidence>
<dbReference type="EMBL" id="GL883013">
    <property type="protein sequence ID" value="EGG20132.1"/>
    <property type="molecule type" value="Genomic_DNA"/>
</dbReference>
<evidence type="ECO:0000256" key="1">
    <source>
        <dbReference type="ARBA" id="ARBA00004496"/>
    </source>
</evidence>
<evidence type="ECO:0000313" key="9">
    <source>
        <dbReference type="EMBL" id="EGG20132.1"/>
    </source>
</evidence>
<feature type="domain" description="Tyrosine specific protein phosphatases" evidence="6">
    <location>
        <begin position="103"/>
        <end position="177"/>
    </location>
</feature>
<dbReference type="STRING" id="1054147.F4PVW8"/>
<dbReference type="PROSITE" id="PS00383">
    <property type="entry name" value="TYR_PHOSPHATASE_1"/>
    <property type="match status" value="1"/>
</dbReference>
<accession>F4PVW8</accession>
<keyword evidence="2" id="KW-0963">Cytoplasm</keyword>
<dbReference type="GO" id="GO:0005547">
    <property type="term" value="F:phosphatidylinositol-3,4,5-trisphosphate binding"/>
    <property type="evidence" value="ECO:0007669"/>
    <property type="project" value="UniProtKB-ARBA"/>
</dbReference>
<dbReference type="InterPro" id="IPR011993">
    <property type="entry name" value="PH-like_dom_sf"/>
</dbReference>
<dbReference type="SMART" id="SM01326">
    <property type="entry name" value="PTEN_C2"/>
    <property type="match status" value="1"/>
</dbReference>
<dbReference type="OMA" id="NFHTGMF"/>
<gene>
    <name evidence="9" type="ORF">DFA_07252</name>
</gene>
<dbReference type="KEGG" id="dfa:DFA_07252"/>
<dbReference type="PROSITE" id="PS51181">
    <property type="entry name" value="PPASE_TENSIN"/>
    <property type="match status" value="1"/>
</dbReference>
<dbReference type="InterPro" id="IPR035892">
    <property type="entry name" value="C2_domain_sf"/>
</dbReference>
<dbReference type="GO" id="GO:0005829">
    <property type="term" value="C:cytosol"/>
    <property type="evidence" value="ECO:0007669"/>
    <property type="project" value="TreeGrafter"/>
</dbReference>
<dbReference type="SUPFAM" id="SSF50729">
    <property type="entry name" value="PH domain-like"/>
    <property type="match status" value="1"/>
</dbReference>
<protein>
    <submittedName>
        <fullName evidence="9">Pleckstrin domain-containing protein</fullName>
    </submittedName>
</protein>
<organism evidence="9 10">
    <name type="scientific">Cavenderia fasciculata</name>
    <name type="common">Slime mold</name>
    <name type="synonym">Dictyostelium fasciculatum</name>
    <dbReference type="NCBI Taxonomy" id="261658"/>
    <lineage>
        <taxon>Eukaryota</taxon>
        <taxon>Amoebozoa</taxon>
        <taxon>Evosea</taxon>
        <taxon>Eumycetozoa</taxon>
        <taxon>Dictyostelia</taxon>
        <taxon>Acytosteliales</taxon>
        <taxon>Cavenderiaceae</taxon>
        <taxon>Cavenderia</taxon>
    </lineage>
</organism>
<comment type="subcellular location">
    <subcellularLocation>
        <location evidence="1">Cytoplasm</location>
    </subcellularLocation>
</comment>
<dbReference type="SUPFAM" id="SSF52799">
    <property type="entry name" value="(Phosphotyrosine protein) phosphatases II"/>
    <property type="match status" value="1"/>
</dbReference>
<dbReference type="GeneID" id="14872533"/>